<proteinExistence type="inferred from homology"/>
<evidence type="ECO:0000256" key="1">
    <source>
        <dbReference type="ARBA" id="ARBA00005939"/>
    </source>
</evidence>
<evidence type="ECO:0000313" key="3">
    <source>
        <dbReference type="Proteomes" id="UP001176961"/>
    </source>
</evidence>
<comment type="similarity">
    <text evidence="1">Belongs to the gonadal family.</text>
</comment>
<organism evidence="2 3">
    <name type="scientific">Cylicocyclus nassatus</name>
    <name type="common">Nematode worm</name>
    <dbReference type="NCBI Taxonomy" id="53992"/>
    <lineage>
        <taxon>Eukaryota</taxon>
        <taxon>Metazoa</taxon>
        <taxon>Ecdysozoa</taxon>
        <taxon>Nematoda</taxon>
        <taxon>Chromadorea</taxon>
        <taxon>Rhabditida</taxon>
        <taxon>Rhabditina</taxon>
        <taxon>Rhabditomorpha</taxon>
        <taxon>Strongyloidea</taxon>
        <taxon>Strongylidae</taxon>
        <taxon>Cylicocyclus</taxon>
    </lineage>
</organism>
<comment type="caution">
    <text evidence="2">The sequence shown here is derived from an EMBL/GenBank/DDBJ whole genome shotgun (WGS) entry which is preliminary data.</text>
</comment>
<reference evidence="2" key="1">
    <citation type="submission" date="2023-07" db="EMBL/GenBank/DDBJ databases">
        <authorList>
            <consortium name="CYATHOMIX"/>
        </authorList>
    </citation>
    <scope>NUCLEOTIDE SEQUENCE</scope>
    <source>
        <strain evidence="2">N/A</strain>
    </source>
</reference>
<keyword evidence="3" id="KW-1185">Reference proteome</keyword>
<dbReference type="AlphaFoldDB" id="A0AA36GXD5"/>
<protein>
    <submittedName>
        <fullName evidence="2">Uncharacterized protein</fullName>
    </submittedName>
</protein>
<dbReference type="Proteomes" id="UP001176961">
    <property type="component" value="Unassembled WGS sequence"/>
</dbReference>
<sequence>MACYIDHQLFHFLEGQLPHIRRRFVYGLGNALVNKIWSGHYSLQQRIIRMREEQLALERALYHSRRNYLSTLQQDAQIEEKMLEHDNYIATVLDDYFKRQQRALTEMLIPGFSVTDNPFEIEIQMLILEFMLQVRLPEPYTSAQSQGSAVPIVYVQLS</sequence>
<dbReference type="InterPro" id="IPR010849">
    <property type="entry name" value="Gonadal"/>
</dbReference>
<gene>
    <name evidence="2" type="ORF">CYNAS_LOCUS12113</name>
</gene>
<accession>A0AA36GXD5</accession>
<name>A0AA36GXD5_CYLNA</name>
<dbReference type="EMBL" id="CATQJL010000223">
    <property type="protein sequence ID" value="CAJ0600130.1"/>
    <property type="molecule type" value="Genomic_DNA"/>
</dbReference>
<evidence type="ECO:0000313" key="2">
    <source>
        <dbReference type="EMBL" id="CAJ0600130.1"/>
    </source>
</evidence>
<dbReference type="Pfam" id="PF07324">
    <property type="entry name" value="DGCR6"/>
    <property type="match status" value="1"/>
</dbReference>